<sequence length="250" mass="24785">MDHDLKGRTALVTGSTAGIGAAIARALAAEGVHVVVSGRDTARGDAAVAEIRADGGAADFVRADLAGGEEAVAALADRTVALLGTPDILVNNAAMLLMPRPTADLTEAGVAAAFAVSVIAPMLLTGRLAPAMAARGSGAIINLGSINAVTGMPGSAVYSATKAAAHSLTRSWAAEYGPSGVRVNTVAPGPTSTERNERIRDLLDGMVAGIPSRRLSTPAEVASAVVFLAGSAAANVHGTVLAVDGGFTIT</sequence>
<evidence type="ECO:0000313" key="5">
    <source>
        <dbReference type="Proteomes" id="UP000272400"/>
    </source>
</evidence>
<evidence type="ECO:0000256" key="2">
    <source>
        <dbReference type="ARBA" id="ARBA00023002"/>
    </source>
</evidence>
<gene>
    <name evidence="4" type="ORF">EDD29_2333</name>
</gene>
<dbReference type="InterPro" id="IPR002347">
    <property type="entry name" value="SDR_fam"/>
</dbReference>
<comment type="similarity">
    <text evidence="1">Belongs to the short-chain dehydrogenases/reductases (SDR) family.</text>
</comment>
<dbReference type="Pfam" id="PF13561">
    <property type="entry name" value="adh_short_C2"/>
    <property type="match status" value="1"/>
</dbReference>
<evidence type="ECO:0000256" key="1">
    <source>
        <dbReference type="ARBA" id="ARBA00006484"/>
    </source>
</evidence>
<keyword evidence="2" id="KW-0560">Oxidoreductase</keyword>
<protein>
    <submittedName>
        <fullName evidence="4">NAD(P)-dependent dehydrogenase (Short-subunit alcohol dehydrogenase family)</fullName>
    </submittedName>
</protein>
<accession>A0A3N1CUD1</accession>
<dbReference type="Proteomes" id="UP000272400">
    <property type="component" value="Unassembled WGS sequence"/>
</dbReference>
<feature type="domain" description="Ketoreductase" evidence="3">
    <location>
        <begin position="8"/>
        <end position="202"/>
    </location>
</feature>
<dbReference type="InterPro" id="IPR020904">
    <property type="entry name" value="Sc_DH/Rdtase_CS"/>
</dbReference>
<dbReference type="RefSeq" id="WP_170201362.1">
    <property type="nucleotide sequence ID" value="NZ_RJKE01000001.1"/>
</dbReference>
<evidence type="ECO:0000259" key="3">
    <source>
        <dbReference type="SMART" id="SM00822"/>
    </source>
</evidence>
<name>A0A3N1CUD1_9ACTN</name>
<dbReference type="PRINTS" id="PR00081">
    <property type="entry name" value="GDHRDH"/>
</dbReference>
<dbReference type="EMBL" id="RJKE01000001">
    <property type="protein sequence ID" value="ROO84804.1"/>
    <property type="molecule type" value="Genomic_DNA"/>
</dbReference>
<dbReference type="AlphaFoldDB" id="A0A3N1CUD1"/>
<dbReference type="Gene3D" id="3.40.50.720">
    <property type="entry name" value="NAD(P)-binding Rossmann-like Domain"/>
    <property type="match status" value="1"/>
</dbReference>
<dbReference type="PRINTS" id="PR00080">
    <property type="entry name" value="SDRFAMILY"/>
</dbReference>
<dbReference type="PROSITE" id="PS00061">
    <property type="entry name" value="ADH_SHORT"/>
    <property type="match status" value="1"/>
</dbReference>
<keyword evidence="5" id="KW-1185">Reference proteome</keyword>
<comment type="caution">
    <text evidence="4">The sequence shown here is derived from an EMBL/GenBank/DDBJ whole genome shotgun (WGS) entry which is preliminary data.</text>
</comment>
<dbReference type="CDD" id="cd05233">
    <property type="entry name" value="SDR_c"/>
    <property type="match status" value="1"/>
</dbReference>
<dbReference type="PANTHER" id="PTHR43639">
    <property type="entry name" value="OXIDOREDUCTASE, SHORT-CHAIN DEHYDROGENASE/REDUCTASE FAMILY (AFU_ORTHOLOGUE AFUA_5G02870)"/>
    <property type="match status" value="1"/>
</dbReference>
<proteinExistence type="inferred from homology"/>
<dbReference type="SMART" id="SM00822">
    <property type="entry name" value="PKS_KR"/>
    <property type="match status" value="1"/>
</dbReference>
<dbReference type="SUPFAM" id="SSF51735">
    <property type="entry name" value="NAD(P)-binding Rossmann-fold domains"/>
    <property type="match status" value="1"/>
</dbReference>
<organism evidence="4 5">
    <name type="scientific">Actinocorallia herbida</name>
    <dbReference type="NCBI Taxonomy" id="58109"/>
    <lineage>
        <taxon>Bacteria</taxon>
        <taxon>Bacillati</taxon>
        <taxon>Actinomycetota</taxon>
        <taxon>Actinomycetes</taxon>
        <taxon>Streptosporangiales</taxon>
        <taxon>Thermomonosporaceae</taxon>
        <taxon>Actinocorallia</taxon>
    </lineage>
</organism>
<dbReference type="InterPro" id="IPR036291">
    <property type="entry name" value="NAD(P)-bd_dom_sf"/>
</dbReference>
<dbReference type="PANTHER" id="PTHR43639:SF1">
    <property type="entry name" value="SHORT-CHAIN DEHYDROGENASE_REDUCTASE FAMILY PROTEIN"/>
    <property type="match status" value="1"/>
</dbReference>
<dbReference type="GO" id="GO:0016491">
    <property type="term" value="F:oxidoreductase activity"/>
    <property type="evidence" value="ECO:0007669"/>
    <property type="project" value="UniProtKB-KW"/>
</dbReference>
<dbReference type="InterPro" id="IPR057326">
    <property type="entry name" value="KR_dom"/>
</dbReference>
<reference evidence="4 5" key="1">
    <citation type="submission" date="2018-11" db="EMBL/GenBank/DDBJ databases">
        <title>Sequencing the genomes of 1000 actinobacteria strains.</title>
        <authorList>
            <person name="Klenk H.-P."/>
        </authorList>
    </citation>
    <scope>NUCLEOTIDE SEQUENCE [LARGE SCALE GENOMIC DNA]</scope>
    <source>
        <strain evidence="4 5">DSM 44254</strain>
    </source>
</reference>
<dbReference type="FunFam" id="3.40.50.720:FF:000084">
    <property type="entry name" value="Short-chain dehydrogenase reductase"/>
    <property type="match status" value="1"/>
</dbReference>
<evidence type="ECO:0000313" key="4">
    <source>
        <dbReference type="EMBL" id="ROO84804.1"/>
    </source>
</evidence>